<dbReference type="CDD" id="cd19941">
    <property type="entry name" value="TIL"/>
    <property type="match status" value="1"/>
</dbReference>
<keyword evidence="4" id="KW-1185">Reference proteome</keyword>
<organism evidence="4 5">
    <name type="scientific">Drosophila lebanonensis</name>
    <name type="common">Fruit fly</name>
    <name type="synonym">Scaptodrosophila lebanonensis</name>
    <dbReference type="NCBI Taxonomy" id="7225"/>
    <lineage>
        <taxon>Eukaryota</taxon>
        <taxon>Metazoa</taxon>
        <taxon>Ecdysozoa</taxon>
        <taxon>Arthropoda</taxon>
        <taxon>Hexapoda</taxon>
        <taxon>Insecta</taxon>
        <taxon>Pterygota</taxon>
        <taxon>Neoptera</taxon>
        <taxon>Endopterygota</taxon>
        <taxon>Diptera</taxon>
        <taxon>Brachycera</taxon>
        <taxon>Muscomorpha</taxon>
        <taxon>Ephydroidea</taxon>
        <taxon>Drosophilidae</taxon>
        <taxon>Scaptodrosophila</taxon>
    </lineage>
</organism>
<dbReference type="AlphaFoldDB" id="A0A6J2UK83"/>
<dbReference type="RefSeq" id="XP_030387893.1">
    <property type="nucleotide sequence ID" value="XM_030532033.1"/>
</dbReference>
<name>A0A6J2UK83_DROLE</name>
<keyword evidence="2" id="KW-1015">Disulfide bond</keyword>
<dbReference type="InterPro" id="IPR051368">
    <property type="entry name" value="SerProtInhib-TIL_Domain"/>
</dbReference>
<dbReference type="InterPro" id="IPR002919">
    <property type="entry name" value="TIL_dom"/>
</dbReference>
<protein>
    <submittedName>
        <fullName evidence="5">Uncharacterized protein LOC115634369</fullName>
    </submittedName>
</protein>
<dbReference type="SUPFAM" id="SSF57567">
    <property type="entry name" value="Serine protease inhibitors"/>
    <property type="match status" value="1"/>
</dbReference>
<gene>
    <name evidence="5" type="primary">LOC115634369</name>
</gene>
<feature type="domain" description="TIL" evidence="3">
    <location>
        <begin position="30"/>
        <end position="84"/>
    </location>
</feature>
<sequence length="150" mass="16986">MCLAMSMATETDYDRPYTTPRQPYPNWLNCGQNGTISFCSSRCEETCKYKSRGCPPRICGGPCVCKQGYIIDEDLPGCVLRADCRVQQLEVPSHEVTSLEQYGANYGNSSLLERKFVSFQKPKKHRITIRPKKLPNFAGKQRNGKRVLAQ</sequence>
<dbReference type="PANTHER" id="PTHR23259">
    <property type="entry name" value="RIDDLE"/>
    <property type="match status" value="1"/>
</dbReference>
<dbReference type="InterPro" id="IPR036084">
    <property type="entry name" value="Ser_inhib-like_sf"/>
</dbReference>
<accession>A0A6J2UK83</accession>
<dbReference type="Proteomes" id="UP000504634">
    <property type="component" value="Unplaced"/>
</dbReference>
<dbReference type="PANTHER" id="PTHR23259:SF70">
    <property type="entry name" value="ACCESSORY GLAND PROTEIN ACP62F-RELATED"/>
    <property type="match status" value="1"/>
</dbReference>
<reference evidence="5" key="1">
    <citation type="submission" date="2025-08" db="UniProtKB">
        <authorList>
            <consortium name="RefSeq"/>
        </authorList>
    </citation>
    <scope>IDENTIFICATION</scope>
    <source>
        <strain evidence="5">11010-0011.00</strain>
        <tissue evidence="5">Whole body</tissue>
    </source>
</reference>
<dbReference type="Pfam" id="PF01826">
    <property type="entry name" value="TIL"/>
    <property type="match status" value="1"/>
</dbReference>
<evidence type="ECO:0000313" key="4">
    <source>
        <dbReference type="Proteomes" id="UP000504634"/>
    </source>
</evidence>
<proteinExistence type="predicted"/>
<evidence type="ECO:0000259" key="3">
    <source>
        <dbReference type="Pfam" id="PF01826"/>
    </source>
</evidence>
<keyword evidence="1" id="KW-0646">Protease inhibitor</keyword>
<dbReference type="OrthoDB" id="7849313at2759"/>
<dbReference type="Gene3D" id="2.10.25.10">
    <property type="entry name" value="Laminin"/>
    <property type="match status" value="1"/>
</dbReference>
<dbReference type="GeneID" id="115634369"/>
<evidence type="ECO:0000256" key="2">
    <source>
        <dbReference type="ARBA" id="ARBA00023157"/>
    </source>
</evidence>
<evidence type="ECO:0000256" key="1">
    <source>
        <dbReference type="ARBA" id="ARBA00022690"/>
    </source>
</evidence>
<evidence type="ECO:0000313" key="5">
    <source>
        <dbReference type="RefSeq" id="XP_030387893.1"/>
    </source>
</evidence>
<dbReference type="GO" id="GO:0030414">
    <property type="term" value="F:peptidase inhibitor activity"/>
    <property type="evidence" value="ECO:0007669"/>
    <property type="project" value="UniProtKB-KW"/>
</dbReference>